<accession>A0A9X1NBR8</accession>
<dbReference type="PANTHER" id="PTHR46098">
    <property type="entry name" value="TRNA (CYTOSINE(38)-C(5))-METHYLTRANSFERASE"/>
    <property type="match status" value="1"/>
</dbReference>
<evidence type="ECO:0000256" key="3">
    <source>
        <dbReference type="ARBA" id="ARBA00022679"/>
    </source>
</evidence>
<sequence>MPKTKVRTVAQHRPAKRRRRFRHDDPTAVHLFSGFGGLTEGIEEAGFTTILAANHNTYKVEIHEANHPHVEHWRADLVDTDAADYHDARDLPAADMLAAGVSCKNHSRANSERAYATGGTLFDTYDEEYESGVTRSERDRATANCVLHYAAVHHPRLILVECTTQLYSWGPLIPGSKKIGDGSTYRWWLKEIEKLGYKHKVLYLNSMFFGVGQSRNRGYWVFWDKNLPDPDLEHRPESWCEGCQTTVEARWTWKTGIPLTGTVDYGKQYHYTCPSCRAEVVPPFTPSLDAIDLSNIGTRIGDRPLKAHTDKKTGHVTWGHLAPATMERADRARRKFGQFPALLMPAKAQRGSERHIWQPMATQTSQQEAALLSVGGALAVAVNNYQGIPRGLDEALPTQCGSETIGIVSTGILPYRKNTIPTMHSEAMPTVTAEQIPALISATGSIDQGVDDWAAEWRRMLADMPIEDCYLRMLNSNEIGRGCGFDVTWSGKEGKFVVWGSERDRVDGYGNAVSPPVGTWIGSRIRPILHGQEAAA</sequence>
<dbReference type="RefSeq" id="WP_231440095.1">
    <property type="nucleotide sequence ID" value="NZ_JAJOMB010000003.1"/>
</dbReference>
<dbReference type="PANTHER" id="PTHR46098:SF1">
    <property type="entry name" value="TRNA (CYTOSINE(38)-C(5))-METHYLTRANSFERASE"/>
    <property type="match status" value="1"/>
</dbReference>
<keyword evidence="5" id="KW-0680">Restriction system</keyword>
<evidence type="ECO:0000313" key="6">
    <source>
        <dbReference type="EMBL" id="MCD5310919.1"/>
    </source>
</evidence>
<dbReference type="SUPFAM" id="SSF53335">
    <property type="entry name" value="S-adenosyl-L-methionine-dependent methyltransferases"/>
    <property type="match status" value="1"/>
</dbReference>
<dbReference type="InterPro" id="IPR001525">
    <property type="entry name" value="C5_MeTfrase"/>
</dbReference>
<gene>
    <name evidence="6" type="ORF">LR394_08430</name>
</gene>
<keyword evidence="4" id="KW-0949">S-adenosyl-L-methionine</keyword>
<keyword evidence="3" id="KW-0808">Transferase</keyword>
<name>A0A9X1NBR8_9ACTN</name>
<reference evidence="6" key="1">
    <citation type="submission" date="2021-11" db="EMBL/GenBank/DDBJ databases">
        <title>Streptomyces corallinus and Kineosporia corallina sp. nov., two new coral-derived marine actinobacteria.</title>
        <authorList>
            <person name="Buangrab K."/>
            <person name="Sutthacheep M."/>
            <person name="Yeemin T."/>
            <person name="Harunari E."/>
            <person name="Igarashi Y."/>
            <person name="Sripreechasak P."/>
            <person name="Kanchanasin P."/>
            <person name="Tanasupawat S."/>
            <person name="Phongsopitanun W."/>
        </authorList>
    </citation>
    <scope>NUCLEOTIDE SEQUENCE</scope>
    <source>
        <strain evidence="6">JCM 31032</strain>
    </source>
</reference>
<dbReference type="Pfam" id="PF00145">
    <property type="entry name" value="DNA_methylase"/>
    <property type="match status" value="1"/>
</dbReference>
<evidence type="ECO:0000256" key="1">
    <source>
        <dbReference type="ARBA" id="ARBA00011975"/>
    </source>
</evidence>
<dbReference type="GO" id="GO:0003886">
    <property type="term" value="F:DNA (cytosine-5-)-methyltransferase activity"/>
    <property type="evidence" value="ECO:0007669"/>
    <property type="project" value="UniProtKB-EC"/>
</dbReference>
<evidence type="ECO:0000256" key="4">
    <source>
        <dbReference type="ARBA" id="ARBA00022691"/>
    </source>
</evidence>
<keyword evidence="2 6" id="KW-0489">Methyltransferase</keyword>
<dbReference type="EC" id="2.1.1.37" evidence="1"/>
<dbReference type="GO" id="GO:0009307">
    <property type="term" value="P:DNA restriction-modification system"/>
    <property type="evidence" value="ECO:0007669"/>
    <property type="project" value="UniProtKB-KW"/>
</dbReference>
<proteinExistence type="predicted"/>
<evidence type="ECO:0000256" key="5">
    <source>
        <dbReference type="ARBA" id="ARBA00022747"/>
    </source>
</evidence>
<dbReference type="InterPro" id="IPR029063">
    <property type="entry name" value="SAM-dependent_MTases_sf"/>
</dbReference>
<organism evidence="6 7">
    <name type="scientific">Kineosporia babensis</name>
    <dbReference type="NCBI Taxonomy" id="499548"/>
    <lineage>
        <taxon>Bacteria</taxon>
        <taxon>Bacillati</taxon>
        <taxon>Actinomycetota</taxon>
        <taxon>Actinomycetes</taxon>
        <taxon>Kineosporiales</taxon>
        <taxon>Kineosporiaceae</taxon>
        <taxon>Kineosporia</taxon>
    </lineage>
</organism>
<dbReference type="EMBL" id="JAJOMB010000003">
    <property type="protein sequence ID" value="MCD5310919.1"/>
    <property type="molecule type" value="Genomic_DNA"/>
</dbReference>
<dbReference type="AlphaFoldDB" id="A0A9X1NBR8"/>
<protein>
    <recommendedName>
        <fullName evidence="1">DNA (cytosine-5-)-methyltransferase</fullName>
        <ecNumber evidence="1">2.1.1.37</ecNumber>
    </recommendedName>
</protein>
<dbReference type="Gene3D" id="3.40.50.150">
    <property type="entry name" value="Vaccinia Virus protein VP39"/>
    <property type="match status" value="1"/>
</dbReference>
<dbReference type="InterPro" id="IPR050750">
    <property type="entry name" value="C5-MTase"/>
</dbReference>
<dbReference type="Proteomes" id="UP001138997">
    <property type="component" value="Unassembled WGS sequence"/>
</dbReference>
<comment type="caution">
    <text evidence="6">The sequence shown here is derived from an EMBL/GenBank/DDBJ whole genome shotgun (WGS) entry which is preliminary data.</text>
</comment>
<evidence type="ECO:0000256" key="2">
    <source>
        <dbReference type="ARBA" id="ARBA00022603"/>
    </source>
</evidence>
<keyword evidence="7" id="KW-1185">Reference proteome</keyword>
<dbReference type="GO" id="GO:0032259">
    <property type="term" value="P:methylation"/>
    <property type="evidence" value="ECO:0007669"/>
    <property type="project" value="UniProtKB-KW"/>
</dbReference>
<evidence type="ECO:0000313" key="7">
    <source>
        <dbReference type="Proteomes" id="UP001138997"/>
    </source>
</evidence>